<name>A0A511JH57_9CELL</name>
<dbReference type="SUPFAM" id="SSF53335">
    <property type="entry name" value="S-adenosyl-L-methionine-dependent methyltransferases"/>
    <property type="match status" value="1"/>
</dbReference>
<dbReference type="Gene3D" id="3.40.50.150">
    <property type="entry name" value="Vaccinia Virus protein VP39"/>
    <property type="match status" value="1"/>
</dbReference>
<dbReference type="Proteomes" id="UP000321049">
    <property type="component" value="Unassembled WGS sequence"/>
</dbReference>
<keyword evidence="3" id="KW-1185">Reference proteome</keyword>
<accession>A0A511JH57</accession>
<dbReference type="PANTHER" id="PTHR43591">
    <property type="entry name" value="METHYLTRANSFERASE"/>
    <property type="match status" value="1"/>
</dbReference>
<comment type="caution">
    <text evidence="2">The sequence shown here is derived from an EMBL/GenBank/DDBJ whole genome shotgun (WGS) entry which is preliminary data.</text>
</comment>
<protein>
    <submittedName>
        <fullName evidence="2">Methyltransferase</fullName>
    </submittedName>
</protein>
<dbReference type="InterPro" id="IPR041698">
    <property type="entry name" value="Methyltransf_25"/>
</dbReference>
<proteinExistence type="predicted"/>
<organism evidence="2 3">
    <name type="scientific">Cellulomonas terrae</name>
    <dbReference type="NCBI Taxonomy" id="311234"/>
    <lineage>
        <taxon>Bacteria</taxon>
        <taxon>Bacillati</taxon>
        <taxon>Actinomycetota</taxon>
        <taxon>Actinomycetes</taxon>
        <taxon>Micrococcales</taxon>
        <taxon>Cellulomonadaceae</taxon>
        <taxon>Cellulomonas</taxon>
    </lineage>
</organism>
<dbReference type="EMBL" id="BJWH01000003">
    <property type="protein sequence ID" value="GEL97275.1"/>
    <property type="molecule type" value="Genomic_DNA"/>
</dbReference>
<dbReference type="OrthoDB" id="9795634at2"/>
<dbReference type="Pfam" id="PF13649">
    <property type="entry name" value="Methyltransf_25"/>
    <property type="match status" value="1"/>
</dbReference>
<keyword evidence="2" id="KW-0808">Transferase</keyword>
<keyword evidence="2" id="KW-0489">Methyltransferase</keyword>
<gene>
    <name evidence="2" type="ORF">CTE05_08220</name>
</gene>
<feature type="domain" description="Methyltransferase" evidence="1">
    <location>
        <begin position="30"/>
        <end position="125"/>
    </location>
</feature>
<dbReference type="GO" id="GO:0032259">
    <property type="term" value="P:methylation"/>
    <property type="evidence" value="ECO:0007669"/>
    <property type="project" value="UniProtKB-KW"/>
</dbReference>
<dbReference type="CDD" id="cd02440">
    <property type="entry name" value="AdoMet_MTases"/>
    <property type="match status" value="1"/>
</dbReference>
<evidence type="ECO:0000313" key="2">
    <source>
        <dbReference type="EMBL" id="GEL97275.1"/>
    </source>
</evidence>
<evidence type="ECO:0000259" key="1">
    <source>
        <dbReference type="Pfam" id="PF13649"/>
    </source>
</evidence>
<dbReference type="PANTHER" id="PTHR43591:SF24">
    <property type="entry name" value="2-METHOXY-6-POLYPRENYL-1,4-BENZOQUINOL METHYLASE, MITOCHONDRIAL"/>
    <property type="match status" value="1"/>
</dbReference>
<dbReference type="AlphaFoldDB" id="A0A511JH57"/>
<evidence type="ECO:0000313" key="3">
    <source>
        <dbReference type="Proteomes" id="UP000321049"/>
    </source>
</evidence>
<sequence length="259" mass="27849">MEHAAGYDAELQRLDVPFRRACAVQARDSVLDVGCGTGQTTRAAAVAAREGHVLGVDTSAPAVERARALAENEQLGNVVFERGDAQVHPFRTESVDLVISRFGTMFFHDAGAAFSNLARALRPDGRLVMMVWQAGDRNEWSVAIHRALGGAERQVGDSPAFSLADPARTTAVLEGAGFVDVGFDDVDEPVWYGPDVASAEAWISSFTSTDDLVARLGPEGAQHGLDLLREALSEHLGDDGVWLGSRAWIVTARRGRPER</sequence>
<reference evidence="2 3" key="1">
    <citation type="submission" date="2019-07" db="EMBL/GenBank/DDBJ databases">
        <title>Whole genome shotgun sequence of Cellulomonas terrae NBRC 100819.</title>
        <authorList>
            <person name="Hosoyama A."/>
            <person name="Uohara A."/>
            <person name="Ohji S."/>
            <person name="Ichikawa N."/>
        </authorList>
    </citation>
    <scope>NUCLEOTIDE SEQUENCE [LARGE SCALE GENOMIC DNA]</scope>
    <source>
        <strain evidence="2 3">NBRC 100819</strain>
    </source>
</reference>
<dbReference type="GO" id="GO:0008168">
    <property type="term" value="F:methyltransferase activity"/>
    <property type="evidence" value="ECO:0007669"/>
    <property type="project" value="UniProtKB-KW"/>
</dbReference>
<dbReference type="InterPro" id="IPR029063">
    <property type="entry name" value="SAM-dependent_MTases_sf"/>
</dbReference>